<keyword evidence="2" id="KW-0472">Membrane</keyword>
<dbReference type="PANTHER" id="PTHR44119:SF4">
    <property type="entry name" value="AEROBIC COBALTOCHELATASE SUBUNIT COBN"/>
    <property type="match status" value="1"/>
</dbReference>
<comment type="caution">
    <text evidence="4">The sequence shown here is derived from an EMBL/GenBank/DDBJ whole genome shotgun (WGS) entry which is preliminary data.</text>
</comment>
<evidence type="ECO:0000256" key="1">
    <source>
        <dbReference type="SAM" id="MobiDB-lite"/>
    </source>
</evidence>
<dbReference type="RefSeq" id="WP_114369345.1">
    <property type="nucleotide sequence ID" value="NZ_QPEX01000028.1"/>
</dbReference>
<gene>
    <name evidence="4" type="ORF">DTL42_13925</name>
</gene>
<evidence type="ECO:0000256" key="2">
    <source>
        <dbReference type="SAM" id="Phobius"/>
    </source>
</evidence>
<proteinExistence type="predicted"/>
<organism evidence="4 5">
    <name type="scientific">Bremerella cremea</name>
    <dbReference type="NCBI Taxonomy" id="1031537"/>
    <lineage>
        <taxon>Bacteria</taxon>
        <taxon>Pseudomonadati</taxon>
        <taxon>Planctomycetota</taxon>
        <taxon>Planctomycetia</taxon>
        <taxon>Pirellulales</taxon>
        <taxon>Pirellulaceae</taxon>
        <taxon>Bremerella</taxon>
    </lineage>
</organism>
<sequence length="1416" mass="156607">MSQQTKSSKRKQVNNTMKKLAVSMVLLLLAFGGGMWAYYEYLRPFRVAMIGFSDSEFANWENALRETPYSLHRYDDSGIDTAPLPNYNLVFIRGQGLNLSNEQVARIQKATARGTHFYVRTATNALSEQQTSVPPEHRERIAEYLKHGGEENLLGLAHYAAHHLGGREVAVPEVVPKPQFGFFHLGSEVFATQAEFEEYLAQSAPHAPQDQPKVVLFGSFMDPQDQLNRAPVDAIIRSLEAGGAKVYPIFGREEAFALIRQVQPDLLLTFPHGRLSYGDEGVKFLSELNCPIVSALPLLGSRETWLADERGMEGGFMGQSITAPELDGIIEPLVVSSMEANERGLTVRTPMEDQIAARVRLALNWMKLRKKSNAQKRVVIVYYKSPGNSALSAGGLEVVPALWNTLKQLEREGYDLGGALPETPDELFALIQTRGKTLGQWALGSFEKFLNEAEPELVPAQRYAEWFQKTLSPKRQQETIARWGKLPGDRMVTSVDGQPHLVISRIQLGNVVIMPQPTVGGGDANEDEISSIHGTDQAVPHFYLGAYLWARYGFQADAIMHFGTHGSLEFTYGKSNSLSRDCWPQILMGDIPHIYPYVINNVGEALVAKRRSNAVIVSHLTPPFMEAGLYGDLSLLHDKIHDWEQVEDPLLREETLRSVTQLVNELNLAEDLGLPSDALADRMLTEKELTAVHNYIHQLKDQSVTDGLHVIGRQLSATQIQQTTTAMLGEQGVDQLLAILGRAASADASEYRQEVAAQFVQDVLSGELHKEKLFTPEELAALQPPPEAARPKPQHSPDGKSGATQTKPAANKPPAEQLKAEPEATLPADATTNATGPAKWQTAAQFKSLVLRDAELQRQLLNLIQQVQENAENLKQSPEVELAAILHALDAQYIAPSSGGDPLGNPAAVPTGKNLYSINAEQTPTPEAWRVGMKLTDQLLETHRARHEGQFPRQVAISLWGSEFIRGKGTAIAQILYLMGMRPVWNSRGVVYDIEVIPDDELARPRVDVLVQTSGQFRDAAASRIALIDKAVQIVSKLEEGEFPNFVRRGTEETERTLKAQGASPKDAREFATARIFGSAANSSYGTQIMGLVERGDSWEDPQEVASQYIKNMSGVYRDGGRWGTVLPGLLEAQMQGVDAVVHPRSSNTWGPLSLDHVYEFMGGITLAVRETTGNDPDGYFSDLRQPGRAKVTTSVAAIREEARTSLWNPKFIQSMQREGPSAAASFTETVRNMYGWNVMQPSAISQDMWNETYQVYVEDKHDLNMRDYFEEKNPYALQDLTAVMLETARKGYWEADSQQLEQLAKLHTELVAEFGAACSYETCGNGKFHEFLQQQLPSPSDPNNVQALGDYQLALSAALQPSQTAPDVQGIEMNEVEQELAKVEENTESNPIEVVWLSLALVFACVAGGLWKKAS</sequence>
<dbReference type="PANTHER" id="PTHR44119">
    <property type="entry name" value="MAGNESIUM-CHELATASE SUBUNIT CHLH, CHLOROPLASTIC"/>
    <property type="match status" value="1"/>
</dbReference>
<evidence type="ECO:0000313" key="4">
    <source>
        <dbReference type="EMBL" id="RCS47619.1"/>
    </source>
</evidence>
<dbReference type="Pfam" id="PF02514">
    <property type="entry name" value="CobN-Mg_chel"/>
    <property type="match status" value="1"/>
</dbReference>
<feature type="domain" description="CobN/magnesium chelatase" evidence="3">
    <location>
        <begin position="143"/>
        <end position="1300"/>
    </location>
</feature>
<protein>
    <recommendedName>
        <fullName evidence="3">CobN/magnesium chelatase domain-containing protein</fullName>
    </recommendedName>
</protein>
<keyword evidence="2" id="KW-1133">Transmembrane helix</keyword>
<dbReference type="Proteomes" id="UP000253562">
    <property type="component" value="Unassembled WGS sequence"/>
</dbReference>
<keyword evidence="2" id="KW-0812">Transmembrane</keyword>
<dbReference type="OrthoDB" id="9757976at2"/>
<dbReference type="EMBL" id="QPEX01000028">
    <property type="protein sequence ID" value="RCS47619.1"/>
    <property type="molecule type" value="Genomic_DNA"/>
</dbReference>
<feature type="region of interest" description="Disordered" evidence="1">
    <location>
        <begin position="781"/>
        <end position="820"/>
    </location>
</feature>
<name>A0A368KPP7_9BACT</name>
<accession>A0A368KPP7</accession>
<dbReference type="CDD" id="cd10150">
    <property type="entry name" value="CobN_like"/>
    <property type="match status" value="1"/>
</dbReference>
<reference evidence="4 5" key="1">
    <citation type="submission" date="2018-07" db="EMBL/GenBank/DDBJ databases">
        <title>Comparative genomes isolates from brazilian mangrove.</title>
        <authorList>
            <person name="De Araujo J.E."/>
            <person name="Taketani R.G."/>
            <person name="Silva M.C.P."/>
            <person name="Lourenco M.V."/>
            <person name="Oliveira V.M."/>
            <person name="Andreote F.D."/>
        </authorList>
    </citation>
    <scope>NUCLEOTIDE SEQUENCE [LARGE SCALE GENOMIC DNA]</scope>
    <source>
        <strain evidence="4 5">HEX PRIS-MGV</strain>
    </source>
</reference>
<evidence type="ECO:0000313" key="5">
    <source>
        <dbReference type="Proteomes" id="UP000253562"/>
    </source>
</evidence>
<evidence type="ECO:0000259" key="3">
    <source>
        <dbReference type="Pfam" id="PF02514"/>
    </source>
</evidence>
<feature type="transmembrane region" description="Helical" evidence="2">
    <location>
        <begin position="20"/>
        <end position="39"/>
    </location>
</feature>
<dbReference type="InterPro" id="IPR003672">
    <property type="entry name" value="CobN/Mg_chltase"/>
</dbReference>